<proteinExistence type="predicted"/>
<dbReference type="Pfam" id="PF22549">
    <property type="entry name" value="ARPP-2"/>
    <property type="match status" value="1"/>
</dbReference>
<sequence length="379" mass="41959">MSIDLTGLTARPSQVWGGVRLVPLVRDEPVPGLRLAPETYDEGLGVVQVGPRAAYVSYIPHAFVLNFGAGPEAVYGTHLDQPGESRPPGRARLRFHRRMARRVDKDRLRFLPLHLALEGYLALHFGGPATRWQEWSDRAIRNGLSPRCEESYTGAAVQGLDEALRVFEIHPGQCGVLVYAADALATAFVVPHPDDYRVLHDTLLLDLFGELIYHYALLSAPVPAFGARIDDAGVRTLADLRARAAAQTAAWTDFHDGVMSRGLLAGEYTHQHVHEVGEFRLSRFLPSFARGRENHLGEIVTDGAGRAAYLKTYRLSEQQVRRGHLLAALARNDWHVEDTAAELGTDAAQLGLRLERAGFGSLIRQDVMDGYRARVRRGR</sequence>
<dbReference type="Proteomes" id="UP000251891">
    <property type="component" value="Unassembled WGS sequence"/>
</dbReference>
<dbReference type="EMBL" id="QLYX01000002">
    <property type="protein sequence ID" value="RAY16058.1"/>
    <property type="molecule type" value="Genomic_DNA"/>
</dbReference>
<keyword evidence="3" id="KW-1185">Reference proteome</keyword>
<dbReference type="OrthoDB" id="5487146at2"/>
<evidence type="ECO:0000313" key="3">
    <source>
        <dbReference type="Proteomes" id="UP000251891"/>
    </source>
</evidence>
<organism evidence="2 3">
    <name type="scientific">Actinomadura craniellae</name>
    <dbReference type="NCBI Taxonomy" id="2231787"/>
    <lineage>
        <taxon>Bacteria</taxon>
        <taxon>Bacillati</taxon>
        <taxon>Actinomycetota</taxon>
        <taxon>Actinomycetes</taxon>
        <taxon>Streptosporangiales</taxon>
        <taxon>Thermomonosporaceae</taxon>
        <taxon>Actinomadura</taxon>
    </lineage>
</organism>
<name>A0A365HAM6_9ACTN</name>
<reference evidence="2 3" key="1">
    <citation type="submission" date="2018-06" db="EMBL/GenBank/DDBJ databases">
        <title>Actinomadura craniellae sp. nov. isolated from marine sponge Craniella sp.</title>
        <authorList>
            <person name="Li L."/>
            <person name="Xu Q.H."/>
            <person name="Lin H.W."/>
            <person name="Lu Y.H."/>
        </authorList>
    </citation>
    <scope>NUCLEOTIDE SEQUENCE [LARGE SCALE GENOMIC DNA]</scope>
    <source>
        <strain evidence="2 3">LHW63021</strain>
    </source>
</reference>
<gene>
    <name evidence="2" type="ORF">DPM19_03740</name>
</gene>
<feature type="domain" description="ARG and Rhodanese-Phosphatase-superfamily-associated" evidence="1">
    <location>
        <begin position="3"/>
        <end position="276"/>
    </location>
</feature>
<comment type="caution">
    <text evidence="2">The sequence shown here is derived from an EMBL/GenBank/DDBJ whole genome shotgun (WGS) entry which is preliminary data.</text>
</comment>
<dbReference type="RefSeq" id="WP_111863400.1">
    <property type="nucleotide sequence ID" value="NZ_QLYX01000002.1"/>
</dbReference>
<dbReference type="AlphaFoldDB" id="A0A365HAM6"/>
<dbReference type="InterPro" id="IPR054346">
    <property type="entry name" value="ARPP-2"/>
</dbReference>
<accession>A0A365HAM6</accession>
<evidence type="ECO:0000313" key="2">
    <source>
        <dbReference type="EMBL" id="RAY16058.1"/>
    </source>
</evidence>
<protein>
    <recommendedName>
        <fullName evidence="1">ARG and Rhodanese-Phosphatase-superfamily-associated domain-containing protein</fullName>
    </recommendedName>
</protein>
<evidence type="ECO:0000259" key="1">
    <source>
        <dbReference type="Pfam" id="PF22549"/>
    </source>
</evidence>